<dbReference type="Gene3D" id="2.40.160.10">
    <property type="entry name" value="Porin"/>
    <property type="match status" value="1"/>
</dbReference>
<dbReference type="EMBL" id="DWUP01000171">
    <property type="protein sequence ID" value="HJD53524.1"/>
    <property type="molecule type" value="Genomic_DNA"/>
</dbReference>
<evidence type="ECO:0008006" key="5">
    <source>
        <dbReference type="Google" id="ProtNLM"/>
    </source>
</evidence>
<evidence type="ECO:0000256" key="2">
    <source>
        <dbReference type="SAM" id="SignalP"/>
    </source>
</evidence>
<feature type="compositionally biased region" description="Basic and acidic residues" evidence="1">
    <location>
        <begin position="28"/>
        <end position="43"/>
    </location>
</feature>
<gene>
    <name evidence="3" type="ORF">IAA93_07365</name>
</gene>
<evidence type="ECO:0000256" key="1">
    <source>
        <dbReference type="SAM" id="MobiDB-lite"/>
    </source>
</evidence>
<dbReference type="InterPro" id="IPR023614">
    <property type="entry name" value="Porin_dom_sf"/>
</dbReference>
<proteinExistence type="predicted"/>
<comment type="caution">
    <text evidence="3">The sequence shown here is derived from an EMBL/GenBank/DDBJ whole genome shotgun (WGS) entry which is preliminary data.</text>
</comment>
<feature type="region of interest" description="Disordered" evidence="1">
    <location>
        <begin position="22"/>
        <end position="43"/>
    </location>
</feature>
<name>A0A9D2UJE4_9BACT</name>
<feature type="chain" id="PRO_5039503148" description="Porin" evidence="2">
    <location>
        <begin position="23"/>
        <end position="447"/>
    </location>
</feature>
<evidence type="ECO:0000313" key="4">
    <source>
        <dbReference type="Proteomes" id="UP000787625"/>
    </source>
</evidence>
<organism evidence="3 4">
    <name type="scientific">Candidatus Avibacteroides avistercoris</name>
    <dbReference type="NCBI Taxonomy" id="2840690"/>
    <lineage>
        <taxon>Bacteria</taxon>
        <taxon>Pseudomonadati</taxon>
        <taxon>Bacteroidota</taxon>
        <taxon>Bacteroidia</taxon>
        <taxon>Bacteroidales</taxon>
        <taxon>Bacteroidaceae</taxon>
        <taxon>Bacteroidaceae incertae sedis</taxon>
        <taxon>Candidatus Avibacteroides</taxon>
    </lineage>
</organism>
<evidence type="ECO:0000313" key="3">
    <source>
        <dbReference type="EMBL" id="HJD53524.1"/>
    </source>
</evidence>
<feature type="signal peptide" evidence="2">
    <location>
        <begin position="1"/>
        <end position="22"/>
    </location>
</feature>
<accession>A0A9D2UJE4</accession>
<dbReference type="SUPFAM" id="SSF56935">
    <property type="entry name" value="Porins"/>
    <property type="match status" value="1"/>
</dbReference>
<sequence length="447" mass="50270">MKVKVLLMTLCLAAAAATGASASSPTLSHDDREQATEEKKDKKRDWKSRFTIGGYGEAVFSRNFYSENWKRYSDASLYKDDRGHNRFDLPHVVIMLGYDFGKGWSMGAEIEFEHGGTESAVEIEEEETGEYEQEIERGGEVALEQFWIQKSFNEALNLRLGHMVVPVGLTNSSHLPTQFFGVYRPEGDNTIIPCTWHETGVGLWGRTKDWRYEVMLIAGLDADRFSNKNWIQGGAGSPYEFKIGNSVAGAARIDNYSVKGLRLGLSAYYGNSAANSLKPDKFEDLKGSVGIGAFDFEYDDHGVIARGSFLYGHLSNSGEISEANRSLKGYGISPGTNIGSDAISAGIEAGYDIFSPITKLKDRDQKLYVFFRYDFYDPMWRMGTNRRGQQLLDEEQWGRQRFAAGINYFPMKEIVIKAEYSYRKFKPQFNDEPSFSLGVAYAGFFTK</sequence>
<reference evidence="3" key="1">
    <citation type="journal article" date="2021" name="PeerJ">
        <title>Extensive microbial diversity within the chicken gut microbiome revealed by metagenomics and culture.</title>
        <authorList>
            <person name="Gilroy R."/>
            <person name="Ravi A."/>
            <person name="Getino M."/>
            <person name="Pursley I."/>
            <person name="Horton D.L."/>
            <person name="Alikhan N.F."/>
            <person name="Baker D."/>
            <person name="Gharbi K."/>
            <person name="Hall N."/>
            <person name="Watson M."/>
            <person name="Adriaenssens E.M."/>
            <person name="Foster-Nyarko E."/>
            <person name="Jarju S."/>
            <person name="Secka A."/>
            <person name="Antonio M."/>
            <person name="Oren A."/>
            <person name="Chaudhuri R.R."/>
            <person name="La Ragione R."/>
            <person name="Hildebrand F."/>
            <person name="Pallen M.J."/>
        </authorList>
    </citation>
    <scope>NUCLEOTIDE SEQUENCE</scope>
    <source>
        <strain evidence="3">MalCec1-1739</strain>
    </source>
</reference>
<protein>
    <recommendedName>
        <fullName evidence="5">Porin</fullName>
    </recommendedName>
</protein>
<dbReference type="Proteomes" id="UP000787625">
    <property type="component" value="Unassembled WGS sequence"/>
</dbReference>
<reference evidence="3" key="2">
    <citation type="submission" date="2021-04" db="EMBL/GenBank/DDBJ databases">
        <authorList>
            <person name="Gilroy R."/>
        </authorList>
    </citation>
    <scope>NUCLEOTIDE SEQUENCE</scope>
    <source>
        <strain evidence="3">MalCec1-1739</strain>
    </source>
</reference>
<keyword evidence="2" id="KW-0732">Signal</keyword>
<dbReference type="AlphaFoldDB" id="A0A9D2UJE4"/>